<comment type="similarity">
    <text evidence="10">Belongs to the TRAFAC class translation factor GTPase superfamily. Bms1-like GTPase family. BMS1 subfamily.</text>
</comment>
<proteinExistence type="inferred from homology"/>
<dbReference type="CTD" id="6752875"/>
<keyword evidence="6" id="KW-0067">ATP-binding</keyword>
<dbReference type="GO" id="GO:0000462">
    <property type="term" value="P:maturation of SSU-rRNA from tricistronic rRNA transcript (SSU-rRNA, 5.8S rRNA, LSU-rRNA)"/>
    <property type="evidence" value="ECO:0000318"/>
    <property type="project" value="GO_Central"/>
</dbReference>
<dbReference type="InterPro" id="IPR037875">
    <property type="entry name" value="Bms1_N"/>
</dbReference>
<dbReference type="GO" id="GO:0034511">
    <property type="term" value="F:U3 snoRNA binding"/>
    <property type="evidence" value="ECO:0000318"/>
    <property type="project" value="GO_Central"/>
</dbReference>
<feature type="compositionally biased region" description="Basic residues" evidence="11">
    <location>
        <begin position="13"/>
        <end position="29"/>
    </location>
</feature>
<protein>
    <recommendedName>
        <fullName evidence="12">Bms1-type G domain-containing protein</fullName>
    </recommendedName>
</protein>
<evidence type="ECO:0000256" key="10">
    <source>
        <dbReference type="ARBA" id="ARBA00061391"/>
    </source>
</evidence>
<dbReference type="AlphaFoldDB" id="B3RTH3"/>
<reference evidence="13 14" key="1">
    <citation type="journal article" date="2008" name="Nature">
        <title>The Trichoplax genome and the nature of placozoans.</title>
        <authorList>
            <person name="Srivastava M."/>
            <person name="Begovic E."/>
            <person name="Chapman J."/>
            <person name="Putnam N.H."/>
            <person name="Hellsten U."/>
            <person name="Kawashima T."/>
            <person name="Kuo A."/>
            <person name="Mitros T."/>
            <person name="Salamov A."/>
            <person name="Carpenter M.L."/>
            <person name="Signorovitch A.Y."/>
            <person name="Moreno M.A."/>
            <person name="Kamm K."/>
            <person name="Grimwood J."/>
            <person name="Schmutz J."/>
            <person name="Shapiro H."/>
            <person name="Grigoriev I.V."/>
            <person name="Buss L.W."/>
            <person name="Schierwater B."/>
            <person name="Dellaporta S.L."/>
            <person name="Rokhsar D.S."/>
        </authorList>
    </citation>
    <scope>NUCLEOTIDE SEQUENCE [LARGE SCALE GENOMIC DNA]</scope>
    <source>
        <strain evidence="13 14">Grell-BS-1999</strain>
    </source>
</reference>
<evidence type="ECO:0000256" key="3">
    <source>
        <dbReference type="ARBA" id="ARBA00022553"/>
    </source>
</evidence>
<dbReference type="PhylomeDB" id="B3RTH3"/>
<dbReference type="Proteomes" id="UP000009022">
    <property type="component" value="Unassembled WGS sequence"/>
</dbReference>
<dbReference type="InterPro" id="IPR027417">
    <property type="entry name" value="P-loop_NTPase"/>
</dbReference>
<dbReference type="EMBL" id="DS985244">
    <property type="protein sequence ID" value="EDV26133.1"/>
    <property type="molecule type" value="Genomic_DNA"/>
</dbReference>
<evidence type="ECO:0000256" key="5">
    <source>
        <dbReference type="ARBA" id="ARBA00022801"/>
    </source>
</evidence>
<dbReference type="Pfam" id="PF01926">
    <property type="entry name" value="MMR_HSR1"/>
    <property type="match status" value="1"/>
</dbReference>
<feature type="compositionally biased region" description="Basic residues" evidence="11">
    <location>
        <begin position="896"/>
        <end position="906"/>
    </location>
</feature>
<dbReference type="OrthoDB" id="10260897at2759"/>
<feature type="region of interest" description="Disordered" evidence="11">
    <location>
        <begin position="893"/>
        <end position="922"/>
    </location>
</feature>
<evidence type="ECO:0000259" key="12">
    <source>
        <dbReference type="PROSITE" id="PS51714"/>
    </source>
</evidence>
<dbReference type="InterPro" id="IPR012948">
    <property type="entry name" value="AARP2CN"/>
</dbReference>
<keyword evidence="8" id="KW-0539">Nucleus</keyword>
<dbReference type="SMART" id="SM00785">
    <property type="entry name" value="AARP2CN"/>
    <property type="match status" value="1"/>
</dbReference>
<keyword evidence="14" id="KW-1185">Reference proteome</keyword>
<dbReference type="PANTHER" id="PTHR12858:SF2">
    <property type="entry name" value="RIBOSOME BIOGENESIS PROTEIN BMS1 HOMOLOG"/>
    <property type="match status" value="1"/>
</dbReference>
<comment type="catalytic activity">
    <reaction evidence="9">
        <text>GTP + H2O = GDP + phosphate + H(+)</text>
        <dbReference type="Rhea" id="RHEA:19669"/>
        <dbReference type="ChEBI" id="CHEBI:15377"/>
        <dbReference type="ChEBI" id="CHEBI:15378"/>
        <dbReference type="ChEBI" id="CHEBI:37565"/>
        <dbReference type="ChEBI" id="CHEBI:43474"/>
        <dbReference type="ChEBI" id="CHEBI:58189"/>
    </reaction>
    <physiologicalReaction direction="left-to-right" evidence="9">
        <dbReference type="Rhea" id="RHEA:19670"/>
    </physiologicalReaction>
</comment>
<dbReference type="KEGG" id="tad:TRIADDRAFT_24314"/>
<evidence type="ECO:0000256" key="1">
    <source>
        <dbReference type="ARBA" id="ARBA00004604"/>
    </source>
</evidence>
<dbReference type="HOGENOM" id="CLU_002486_0_0_1"/>
<evidence type="ECO:0000313" key="13">
    <source>
        <dbReference type="EMBL" id="EDV26133.1"/>
    </source>
</evidence>
<dbReference type="Pfam" id="PF04950">
    <property type="entry name" value="RIBIOP_C"/>
    <property type="match status" value="1"/>
</dbReference>
<dbReference type="GO" id="GO:0005525">
    <property type="term" value="F:GTP binding"/>
    <property type="evidence" value="ECO:0000318"/>
    <property type="project" value="GO_Central"/>
</dbReference>
<feature type="compositionally biased region" description="Polar residues" evidence="11">
    <location>
        <begin position="909"/>
        <end position="919"/>
    </location>
</feature>
<keyword evidence="3" id="KW-0597">Phosphoprotein</keyword>
<dbReference type="InParanoid" id="B3RTH3"/>
<dbReference type="PROSITE" id="PS51714">
    <property type="entry name" value="G_BMS1"/>
    <property type="match status" value="1"/>
</dbReference>
<dbReference type="InterPro" id="IPR006073">
    <property type="entry name" value="GTP-bd"/>
</dbReference>
<dbReference type="GeneID" id="6752875"/>
<dbReference type="eggNOG" id="KOG1951">
    <property type="taxonomic scope" value="Eukaryota"/>
</dbReference>
<evidence type="ECO:0000256" key="6">
    <source>
        <dbReference type="ARBA" id="ARBA00022840"/>
    </source>
</evidence>
<name>B3RTH3_TRIAD</name>
<dbReference type="GO" id="GO:0005654">
    <property type="term" value="C:nucleoplasm"/>
    <property type="evidence" value="ECO:0007669"/>
    <property type="project" value="UniProtKB-ARBA"/>
</dbReference>
<dbReference type="PANTHER" id="PTHR12858">
    <property type="entry name" value="RIBOSOME BIOGENESIS PROTEIN"/>
    <property type="match status" value="1"/>
</dbReference>
<feature type="region of interest" description="Disordered" evidence="11">
    <location>
        <begin position="538"/>
        <end position="560"/>
    </location>
</feature>
<dbReference type="GO" id="GO:0003924">
    <property type="term" value="F:GTPase activity"/>
    <property type="evidence" value="ECO:0000318"/>
    <property type="project" value="GO_Central"/>
</dbReference>
<dbReference type="OMA" id="KLHVPMV"/>
<dbReference type="Gene3D" id="3.40.50.300">
    <property type="entry name" value="P-loop containing nucleotide triphosphate hydrolases"/>
    <property type="match status" value="1"/>
</dbReference>
<evidence type="ECO:0000256" key="8">
    <source>
        <dbReference type="ARBA" id="ARBA00023242"/>
    </source>
</evidence>
<dbReference type="GO" id="GO:0032040">
    <property type="term" value="C:small-subunit processome"/>
    <property type="evidence" value="ECO:0007669"/>
    <property type="project" value="UniProtKB-ARBA"/>
</dbReference>
<keyword evidence="4" id="KW-0547">Nucleotide-binding</keyword>
<dbReference type="Pfam" id="PF08142">
    <property type="entry name" value="AARP2CN"/>
    <property type="match status" value="1"/>
</dbReference>
<organism evidence="13 14">
    <name type="scientific">Trichoplax adhaerens</name>
    <name type="common">Trichoplax reptans</name>
    <dbReference type="NCBI Taxonomy" id="10228"/>
    <lineage>
        <taxon>Eukaryota</taxon>
        <taxon>Metazoa</taxon>
        <taxon>Placozoa</taxon>
        <taxon>Uniplacotomia</taxon>
        <taxon>Trichoplacea</taxon>
        <taxon>Trichoplacidae</taxon>
        <taxon>Trichoplax</taxon>
    </lineage>
</organism>
<feature type="compositionally biased region" description="Acidic residues" evidence="11">
    <location>
        <begin position="546"/>
        <end position="556"/>
    </location>
</feature>
<evidence type="ECO:0000256" key="7">
    <source>
        <dbReference type="ARBA" id="ARBA00023134"/>
    </source>
</evidence>
<sequence>MGDGEEIQENKLHRGRASGRKADKKKQKQRHDDETSAQRNPKAFTFHSAVKAARSARRTLDIETKKMHQPLVDRAPLEPPPIIVAIVGPPKVGKTTLLNSLVKNFTRQQVSHIQGPVTVVSGKKRRLTLFECGNDINSMIDVAKTVDLVLLLIDASFGFEMETFEFLNICQIHGFPKVIGVLTHLDMLKNTKALRQTKKKLKNRFWTEIYQGAKLFYLSGLMHDLYPKTEIHNLCRFISVTKFRPLQWRSSHSYVFADRLEDITYPELIRTDKKCNRNVCLYGYIRGTNFKSIHNVHIPGCGDFAIKNVYALPDPCPLPSNEKKRTLNEKERLIYAPMSGVGGIVYDKDAVYIDLGGSRQAVDNRAIVENPLVSAIIESKATIDEKMAKSQISLIKVSSIFDLLLARLTCELNWKENLARKAKESFYQRQSQKINWNRLVYGSSGDALKYNLDKGERQEVGEIFLKKDSLKRNLKDQDGLDCSQSNYTNLDCWNDEQYRESIRDCFVSGDWHEEDAQKMIDQDDELYGDFEDLDTENVSATKTAESSDEAEQDEVMDDSRSNKTFYETAKAEMAAQSELNRKEFEGLDDESRIQYEGYRPGSYVRIELHGMPCEFIDYFDPKYPIIIGALNSGEENTGCVQVRIRKHRWYKRILKTRDPVIMSLGWRRFQTVPLFCMEDHNGRQRLLKYTPEHVHCTATFFGPITAPGTGFLVIQTTNDKVSHFRVMATGTVRELDKSVAIVKKLKLIGTPLKIFKNTAFIKGMFSSTSEVAAAEGATIRTVSGIRGQIKRPVKSPEGVFRATFEDKILLSDIVFLRAWYPVDIPQFYNPVTSLLMPRGEKTEWQGMKTVGQLRALHNIKPPQKSNSLYHPIEREPKHFNPLLIPPSLQKALPYKNKPKYTPKTAKKSSILSRPVSTMSSKEKKLTTLMQQLRTIEKDRLYKKKVKKEAERKVYMKKKEAEENKRHKKMQERRQEYYRKIARAGKGK</sequence>
<evidence type="ECO:0000256" key="9">
    <source>
        <dbReference type="ARBA" id="ARBA00049117"/>
    </source>
</evidence>
<gene>
    <name evidence="13" type="ORF">TRIADDRAFT_24314</name>
</gene>
<keyword evidence="2" id="KW-0690">Ribosome biogenesis</keyword>
<feature type="region of interest" description="Disordered" evidence="11">
    <location>
        <begin position="1"/>
        <end position="44"/>
    </location>
</feature>
<dbReference type="RefSeq" id="XP_002112166.1">
    <property type="nucleotide sequence ID" value="XM_002112130.1"/>
</dbReference>
<evidence type="ECO:0000313" key="14">
    <source>
        <dbReference type="Proteomes" id="UP000009022"/>
    </source>
</evidence>
<dbReference type="GO" id="GO:0005524">
    <property type="term" value="F:ATP binding"/>
    <property type="evidence" value="ECO:0007669"/>
    <property type="project" value="UniProtKB-KW"/>
</dbReference>
<evidence type="ECO:0000256" key="4">
    <source>
        <dbReference type="ARBA" id="ARBA00022741"/>
    </source>
</evidence>
<evidence type="ECO:0000256" key="2">
    <source>
        <dbReference type="ARBA" id="ARBA00022517"/>
    </source>
</evidence>
<dbReference type="CDD" id="cd01882">
    <property type="entry name" value="BMS1"/>
    <property type="match status" value="1"/>
</dbReference>
<accession>B3RTH3</accession>
<dbReference type="SUPFAM" id="SSF52540">
    <property type="entry name" value="P-loop containing nucleoside triphosphate hydrolases"/>
    <property type="match status" value="1"/>
</dbReference>
<keyword evidence="7" id="KW-0342">GTP-binding</keyword>
<dbReference type="SMART" id="SM01362">
    <property type="entry name" value="DUF663"/>
    <property type="match status" value="1"/>
</dbReference>
<evidence type="ECO:0000256" key="11">
    <source>
        <dbReference type="SAM" id="MobiDB-lite"/>
    </source>
</evidence>
<keyword evidence="5" id="KW-0378">Hydrolase</keyword>
<feature type="domain" description="Bms1-type G" evidence="12">
    <location>
        <begin position="79"/>
        <end position="244"/>
    </location>
</feature>
<dbReference type="InterPro" id="IPR030387">
    <property type="entry name" value="G_Bms1/Tsr1_dom"/>
</dbReference>
<dbReference type="InterPro" id="IPR007034">
    <property type="entry name" value="BMS1_TSR1_C"/>
</dbReference>
<comment type="subcellular location">
    <subcellularLocation>
        <location evidence="1">Nucleus</location>
        <location evidence="1">Nucleolus</location>
    </subcellularLocation>
</comment>
<dbReference type="InterPro" id="IPR039761">
    <property type="entry name" value="Bms1/Tsr1"/>
</dbReference>
<dbReference type="GO" id="GO:0000479">
    <property type="term" value="P:endonucleolytic cleavage of tricistronic rRNA transcript (SSU-rRNA, 5.8S rRNA, LSU-rRNA)"/>
    <property type="evidence" value="ECO:0000318"/>
    <property type="project" value="GO_Central"/>
</dbReference>
<dbReference type="FunFam" id="3.40.50.300:FF:000105">
    <property type="entry name" value="BMS1 ribosome biogenesis factor"/>
    <property type="match status" value="1"/>
</dbReference>
<dbReference type="STRING" id="10228.B3RTH3"/>